<protein>
    <recommendedName>
        <fullName evidence="3">Transposase</fullName>
    </recommendedName>
</protein>
<dbReference type="EMBL" id="CP036432">
    <property type="protein sequence ID" value="QDV85450.1"/>
    <property type="molecule type" value="Genomic_DNA"/>
</dbReference>
<sequence>MASKPVHVVRRGLIVVRVWRKRTRKQRSYSTSVVRLFRNGNAWKESARFDSQDVPVIRLALDEAFVWMLANQEPNKS</sequence>
<organism evidence="1 2">
    <name type="scientific">Stieleria magnilauensis</name>
    <dbReference type="NCBI Taxonomy" id="2527963"/>
    <lineage>
        <taxon>Bacteria</taxon>
        <taxon>Pseudomonadati</taxon>
        <taxon>Planctomycetota</taxon>
        <taxon>Planctomycetia</taxon>
        <taxon>Pirellulales</taxon>
        <taxon>Pirellulaceae</taxon>
        <taxon>Stieleria</taxon>
    </lineage>
</organism>
<name>A0ABX5XWY0_9BACT</name>
<accession>A0ABX5XWY0</accession>
<evidence type="ECO:0008006" key="3">
    <source>
        <dbReference type="Google" id="ProtNLM"/>
    </source>
</evidence>
<evidence type="ECO:0000313" key="1">
    <source>
        <dbReference type="EMBL" id="QDV85450.1"/>
    </source>
</evidence>
<dbReference type="Proteomes" id="UP000318081">
    <property type="component" value="Chromosome"/>
</dbReference>
<gene>
    <name evidence="1" type="ORF">TBK1r_44310</name>
</gene>
<proteinExistence type="predicted"/>
<evidence type="ECO:0000313" key="2">
    <source>
        <dbReference type="Proteomes" id="UP000318081"/>
    </source>
</evidence>
<reference evidence="1 2" key="1">
    <citation type="submission" date="2019-02" db="EMBL/GenBank/DDBJ databases">
        <title>Deep-cultivation of Planctomycetes and their phenomic and genomic characterization uncovers novel biology.</title>
        <authorList>
            <person name="Wiegand S."/>
            <person name="Jogler M."/>
            <person name="Boedeker C."/>
            <person name="Pinto D."/>
            <person name="Vollmers J."/>
            <person name="Rivas-Marin E."/>
            <person name="Kohn T."/>
            <person name="Peeters S.H."/>
            <person name="Heuer A."/>
            <person name="Rast P."/>
            <person name="Oberbeckmann S."/>
            <person name="Bunk B."/>
            <person name="Jeske O."/>
            <person name="Meyerdierks A."/>
            <person name="Storesund J.E."/>
            <person name="Kallscheuer N."/>
            <person name="Luecker S."/>
            <person name="Lage O.M."/>
            <person name="Pohl T."/>
            <person name="Merkel B.J."/>
            <person name="Hornburger P."/>
            <person name="Mueller R.-W."/>
            <person name="Bruemmer F."/>
            <person name="Labrenz M."/>
            <person name="Spormann A.M."/>
            <person name="Op den Camp H."/>
            <person name="Overmann J."/>
            <person name="Amann R."/>
            <person name="Jetten M.S.M."/>
            <person name="Mascher T."/>
            <person name="Medema M.H."/>
            <person name="Devos D.P."/>
            <person name="Kaster A.-K."/>
            <person name="Ovreas L."/>
            <person name="Rohde M."/>
            <person name="Galperin M.Y."/>
            <person name="Jogler C."/>
        </authorList>
    </citation>
    <scope>NUCLEOTIDE SEQUENCE [LARGE SCALE GENOMIC DNA]</scope>
    <source>
        <strain evidence="1 2">TBK1r</strain>
    </source>
</reference>
<keyword evidence="2" id="KW-1185">Reference proteome</keyword>